<dbReference type="EMBL" id="JACIEM010000001">
    <property type="protein sequence ID" value="MBB4001580.1"/>
    <property type="molecule type" value="Genomic_DNA"/>
</dbReference>
<accession>A0A7W6MN65</accession>
<dbReference type="Proteomes" id="UP000588647">
    <property type="component" value="Unassembled WGS sequence"/>
</dbReference>
<sequence>MQRILVVWFGVLAIGPAGATDLQHDEVIERWHTGRYVCKMGQRPDGGDLTEQEVEVACQSVNEIGKILVEDGYCWSRSEQEWFPARTYAGLCSK</sequence>
<dbReference type="RefSeq" id="WP_183206092.1">
    <property type="nucleotide sequence ID" value="NZ_JAAAMM010000001.1"/>
</dbReference>
<comment type="caution">
    <text evidence="2">The sequence shown here is derived from an EMBL/GenBank/DDBJ whole genome shotgun (WGS) entry which is preliminary data.</text>
</comment>
<gene>
    <name evidence="2" type="ORF">GGR03_000627</name>
</gene>
<keyword evidence="1" id="KW-0732">Signal</keyword>
<protein>
    <recommendedName>
        <fullName evidence="4">YARHG domain-containing protein</fullName>
    </recommendedName>
</protein>
<keyword evidence="3" id="KW-1185">Reference proteome</keyword>
<evidence type="ECO:0008006" key="4">
    <source>
        <dbReference type="Google" id="ProtNLM"/>
    </source>
</evidence>
<evidence type="ECO:0000313" key="3">
    <source>
        <dbReference type="Proteomes" id="UP000588647"/>
    </source>
</evidence>
<feature type="signal peptide" evidence="1">
    <location>
        <begin position="1"/>
        <end position="19"/>
    </location>
</feature>
<name>A0A7W6MN65_9HYPH</name>
<evidence type="ECO:0000256" key="1">
    <source>
        <dbReference type="SAM" id="SignalP"/>
    </source>
</evidence>
<reference evidence="2 3" key="1">
    <citation type="submission" date="2020-08" db="EMBL/GenBank/DDBJ databases">
        <title>Genomic Encyclopedia of Type Strains, Phase IV (KMG-IV): sequencing the most valuable type-strain genomes for metagenomic binning, comparative biology and taxonomic classification.</title>
        <authorList>
            <person name="Goeker M."/>
        </authorList>
    </citation>
    <scope>NUCLEOTIDE SEQUENCE [LARGE SCALE GENOMIC DNA]</scope>
    <source>
        <strain evidence="2 3">DSM 103570</strain>
    </source>
</reference>
<feature type="chain" id="PRO_5031005303" description="YARHG domain-containing protein" evidence="1">
    <location>
        <begin position="20"/>
        <end position="94"/>
    </location>
</feature>
<organism evidence="2 3">
    <name type="scientific">Aurantimonas endophytica</name>
    <dbReference type="NCBI Taxonomy" id="1522175"/>
    <lineage>
        <taxon>Bacteria</taxon>
        <taxon>Pseudomonadati</taxon>
        <taxon>Pseudomonadota</taxon>
        <taxon>Alphaproteobacteria</taxon>
        <taxon>Hyphomicrobiales</taxon>
        <taxon>Aurantimonadaceae</taxon>
        <taxon>Aurantimonas</taxon>
    </lineage>
</organism>
<dbReference type="AlphaFoldDB" id="A0A7W6MN65"/>
<proteinExistence type="predicted"/>
<evidence type="ECO:0000313" key="2">
    <source>
        <dbReference type="EMBL" id="MBB4001580.1"/>
    </source>
</evidence>